<gene>
    <name evidence="1" type="ORF">UY3_01304</name>
</gene>
<dbReference type="AlphaFoldDB" id="M7C9W9"/>
<proteinExistence type="predicted"/>
<name>M7C9W9_CHEMY</name>
<evidence type="ECO:0000313" key="1">
    <source>
        <dbReference type="EMBL" id="EMP41438.1"/>
    </source>
</evidence>
<reference evidence="2" key="1">
    <citation type="journal article" date="2013" name="Nat. Genet.">
        <title>The draft genomes of soft-shell turtle and green sea turtle yield insights into the development and evolution of the turtle-specific body plan.</title>
        <authorList>
            <person name="Wang Z."/>
            <person name="Pascual-Anaya J."/>
            <person name="Zadissa A."/>
            <person name="Li W."/>
            <person name="Niimura Y."/>
            <person name="Huang Z."/>
            <person name="Li C."/>
            <person name="White S."/>
            <person name="Xiong Z."/>
            <person name="Fang D."/>
            <person name="Wang B."/>
            <person name="Ming Y."/>
            <person name="Chen Y."/>
            <person name="Zheng Y."/>
            <person name="Kuraku S."/>
            <person name="Pignatelli M."/>
            <person name="Herrero J."/>
            <person name="Beal K."/>
            <person name="Nozawa M."/>
            <person name="Li Q."/>
            <person name="Wang J."/>
            <person name="Zhang H."/>
            <person name="Yu L."/>
            <person name="Shigenobu S."/>
            <person name="Wang J."/>
            <person name="Liu J."/>
            <person name="Flicek P."/>
            <person name="Searle S."/>
            <person name="Wang J."/>
            <person name="Kuratani S."/>
            <person name="Yin Y."/>
            <person name="Aken B."/>
            <person name="Zhang G."/>
            <person name="Irie N."/>
        </authorList>
    </citation>
    <scope>NUCLEOTIDE SEQUENCE [LARGE SCALE GENOMIC DNA]</scope>
</reference>
<protein>
    <submittedName>
        <fullName evidence="1">Uncharacterized protein</fullName>
    </submittedName>
</protein>
<organism evidence="1 2">
    <name type="scientific">Chelonia mydas</name>
    <name type="common">Green sea-turtle</name>
    <name type="synonym">Chelonia agassizi</name>
    <dbReference type="NCBI Taxonomy" id="8469"/>
    <lineage>
        <taxon>Eukaryota</taxon>
        <taxon>Metazoa</taxon>
        <taxon>Chordata</taxon>
        <taxon>Craniata</taxon>
        <taxon>Vertebrata</taxon>
        <taxon>Euteleostomi</taxon>
        <taxon>Archelosauria</taxon>
        <taxon>Testudinata</taxon>
        <taxon>Testudines</taxon>
        <taxon>Cryptodira</taxon>
        <taxon>Durocryptodira</taxon>
        <taxon>Americhelydia</taxon>
        <taxon>Chelonioidea</taxon>
        <taxon>Cheloniidae</taxon>
        <taxon>Chelonia</taxon>
    </lineage>
</organism>
<accession>M7C9W9</accession>
<dbReference type="EMBL" id="KB491959">
    <property type="protein sequence ID" value="EMP41438.1"/>
    <property type="molecule type" value="Genomic_DNA"/>
</dbReference>
<sequence length="120" mass="12494">MSPIWFLHRGTARRLCVMPLSTAPIGCGSQAVGTVGVLLGSRTACGAPWLHLCMVAGGGICRLLPRSCAVRRLAGSLPAPLCGIANQTVNGLVSDADRSCQDPFLTGCSGRKPDIWSPYA</sequence>
<keyword evidence="2" id="KW-1185">Reference proteome</keyword>
<evidence type="ECO:0000313" key="2">
    <source>
        <dbReference type="Proteomes" id="UP000031443"/>
    </source>
</evidence>
<dbReference type="Proteomes" id="UP000031443">
    <property type="component" value="Unassembled WGS sequence"/>
</dbReference>